<accession>A0ABD3PMB5</accession>
<reference evidence="1 2" key="1">
    <citation type="submission" date="2024-10" db="EMBL/GenBank/DDBJ databases">
        <title>Updated reference genomes for cyclostephanoid diatoms.</title>
        <authorList>
            <person name="Roberts W.R."/>
            <person name="Alverson A.J."/>
        </authorList>
    </citation>
    <scope>NUCLEOTIDE SEQUENCE [LARGE SCALE GENOMIC DNA]</scope>
    <source>
        <strain evidence="1 2">AJA276-08</strain>
    </source>
</reference>
<evidence type="ECO:0008006" key="3">
    <source>
        <dbReference type="Google" id="ProtNLM"/>
    </source>
</evidence>
<keyword evidence="2" id="KW-1185">Reference proteome</keyword>
<evidence type="ECO:0000313" key="1">
    <source>
        <dbReference type="EMBL" id="KAL3788391.1"/>
    </source>
</evidence>
<gene>
    <name evidence="1" type="ORF">ACHAW5_010394</name>
</gene>
<name>A0ABD3PMB5_9STRA</name>
<dbReference type="AlphaFoldDB" id="A0ABD3PMB5"/>
<organism evidence="1 2">
    <name type="scientific">Stephanodiscus triporus</name>
    <dbReference type="NCBI Taxonomy" id="2934178"/>
    <lineage>
        <taxon>Eukaryota</taxon>
        <taxon>Sar</taxon>
        <taxon>Stramenopiles</taxon>
        <taxon>Ochrophyta</taxon>
        <taxon>Bacillariophyta</taxon>
        <taxon>Coscinodiscophyceae</taxon>
        <taxon>Thalassiosirophycidae</taxon>
        <taxon>Stephanodiscales</taxon>
        <taxon>Stephanodiscaceae</taxon>
        <taxon>Stephanodiscus</taxon>
    </lineage>
</organism>
<dbReference type="Proteomes" id="UP001530315">
    <property type="component" value="Unassembled WGS sequence"/>
</dbReference>
<comment type="caution">
    <text evidence="1">The sequence shown here is derived from an EMBL/GenBank/DDBJ whole genome shotgun (WGS) entry which is preliminary data.</text>
</comment>
<protein>
    <recommendedName>
        <fullName evidence="3">Dienelactone hydrolase domain-containing protein</fullName>
    </recommendedName>
</protein>
<dbReference type="InterPro" id="IPR029058">
    <property type="entry name" value="AB_hydrolase_fold"/>
</dbReference>
<dbReference type="EMBL" id="JALLAZ020000727">
    <property type="protein sequence ID" value="KAL3788391.1"/>
    <property type="molecule type" value="Genomic_DNA"/>
</dbReference>
<dbReference type="SUPFAM" id="SSF53474">
    <property type="entry name" value="alpha/beta-Hydrolases"/>
    <property type="match status" value="1"/>
</dbReference>
<dbReference type="Gene3D" id="3.40.50.1820">
    <property type="entry name" value="alpha/beta hydrolase"/>
    <property type="match status" value="1"/>
</dbReference>
<evidence type="ECO:0000313" key="2">
    <source>
        <dbReference type="Proteomes" id="UP001530315"/>
    </source>
</evidence>
<sequence length="383" mass="42832">MKAEKETSGPAATPKEQDERTQVVIRALYDISQGEFMTPSFGEACRVSRDPHLRLRRTLTPSLNVGIPKYAEAQFMLSKEETTGKRLSLEFGVPFGGATRRFAMDAYAFGASEAEANVRVVTLHGISPGVSRTRWHALGERYDVIARAASTSSPRRVRFVALDWHSIDRSVDDRANTEFLTCLPKHIWETSTNGENLEDVIRLFDSEDRREWLRKFAKDIEDGCPRKDGDGGRILRAVIEEGLGWGERDTPFILGVKSWSGGLGVRMLAQCHRDCRNSKEDGATPSSFVDNMKGMIIMHPAYYCKSDIEDAMSSGMVPAVLMCWAKDDPLVPYKLSQTYLDAASGNTKVKLVSYERGGHHNFDGSEGLPNFDDDVIEWINNLQ</sequence>
<proteinExistence type="predicted"/>